<dbReference type="AlphaFoldDB" id="A0A5C3KF95"/>
<organism evidence="2 3">
    <name type="scientific">Coprinopsis marcescibilis</name>
    <name type="common">Agaric fungus</name>
    <name type="synonym">Psathyrella marcescibilis</name>
    <dbReference type="NCBI Taxonomy" id="230819"/>
    <lineage>
        <taxon>Eukaryota</taxon>
        <taxon>Fungi</taxon>
        <taxon>Dikarya</taxon>
        <taxon>Basidiomycota</taxon>
        <taxon>Agaricomycotina</taxon>
        <taxon>Agaricomycetes</taxon>
        <taxon>Agaricomycetidae</taxon>
        <taxon>Agaricales</taxon>
        <taxon>Agaricineae</taxon>
        <taxon>Psathyrellaceae</taxon>
        <taxon>Coprinopsis</taxon>
    </lineage>
</organism>
<gene>
    <name evidence="2" type="ORF">FA15DRAFT_660594</name>
</gene>
<evidence type="ECO:0000313" key="3">
    <source>
        <dbReference type="Proteomes" id="UP000307440"/>
    </source>
</evidence>
<dbReference type="Proteomes" id="UP000307440">
    <property type="component" value="Unassembled WGS sequence"/>
</dbReference>
<evidence type="ECO:0008006" key="4">
    <source>
        <dbReference type="Google" id="ProtNLM"/>
    </source>
</evidence>
<keyword evidence="3" id="KW-1185">Reference proteome</keyword>
<feature type="compositionally biased region" description="Polar residues" evidence="1">
    <location>
        <begin position="175"/>
        <end position="199"/>
    </location>
</feature>
<sequence length="747" mass="83478">MALRENRSKRHRSLITIVLVDPVDDQALDAEKVEKLRITYTQSRPETRSSSRVNAAELFNNNIKLVVVLGENMGTKKRWEVGSDDWANVVSFANKRRYKRCFDHLGWLMFGLSKMNVAQSGYGPPISLSESLQSRLEAIKAALEELDTATAVTKLLHSSLSLDQVDACLQSLQENSGVTADTPPGTITENGGGTSSRHPPSSDRYTDGAATHRSLAAIPCAVLFVAPTMLTDPSSRMISTPMIQSDGHLFCSNYAKFIHSRRNFPIKGHLLRRELQIYAARVMRMQRTALQIHRQIDVLEKTIYDLGCVAQDESSTLAPIHSLPPELLAEIFLIACEDDVIDVDVLMGKDLTSSNLLFVSKRWRAIMLDLPKGWGTQVALIFSLRHHLSGPSPTKLANRLHFLLRISHPHPFPLVLEPCHYADPLFTDPVFETLVCFSARWKSVVFRRIHLAGGRQLSIPMVSVMKLTDAMFDSSTSFSAGSLVDLRIENVNRLGYCLGIELGNLSSLILYYDVDIDIADIVDAIANCRALQNLDIQVKATNDGMIRPQRIEFSYLTKLRIVDYDNVLFDSGLFEWLAAPILETLEAVWLMAEDVCSGITFETNLSAAQQYTSSLKTLTDFHLLVIYDAYLGQISLNQLGVSLFTMDGSEGLSIEDFVGVHGEPIEETAPVMLRQVIDWTCGRWHSLSPSQFFQHMFSQVPFNSTHMSMGLLFNIATNRATREAIGLMERFITSRHYNCSTTITLGI</sequence>
<accession>A0A5C3KF95</accession>
<dbReference type="EMBL" id="ML210392">
    <property type="protein sequence ID" value="TFK18564.1"/>
    <property type="molecule type" value="Genomic_DNA"/>
</dbReference>
<evidence type="ECO:0000256" key="1">
    <source>
        <dbReference type="SAM" id="MobiDB-lite"/>
    </source>
</evidence>
<proteinExistence type="predicted"/>
<protein>
    <recommendedName>
        <fullName evidence="4">F-box domain-containing protein</fullName>
    </recommendedName>
</protein>
<evidence type="ECO:0000313" key="2">
    <source>
        <dbReference type="EMBL" id="TFK18564.1"/>
    </source>
</evidence>
<dbReference type="OrthoDB" id="3005190at2759"/>
<name>A0A5C3KF95_COPMA</name>
<feature type="region of interest" description="Disordered" evidence="1">
    <location>
        <begin position="175"/>
        <end position="208"/>
    </location>
</feature>
<reference evidence="2 3" key="1">
    <citation type="journal article" date="2019" name="Nat. Ecol. Evol.">
        <title>Megaphylogeny resolves global patterns of mushroom evolution.</title>
        <authorList>
            <person name="Varga T."/>
            <person name="Krizsan K."/>
            <person name="Foldi C."/>
            <person name="Dima B."/>
            <person name="Sanchez-Garcia M."/>
            <person name="Sanchez-Ramirez S."/>
            <person name="Szollosi G.J."/>
            <person name="Szarkandi J.G."/>
            <person name="Papp V."/>
            <person name="Albert L."/>
            <person name="Andreopoulos W."/>
            <person name="Angelini C."/>
            <person name="Antonin V."/>
            <person name="Barry K.W."/>
            <person name="Bougher N.L."/>
            <person name="Buchanan P."/>
            <person name="Buyck B."/>
            <person name="Bense V."/>
            <person name="Catcheside P."/>
            <person name="Chovatia M."/>
            <person name="Cooper J."/>
            <person name="Damon W."/>
            <person name="Desjardin D."/>
            <person name="Finy P."/>
            <person name="Geml J."/>
            <person name="Haridas S."/>
            <person name="Hughes K."/>
            <person name="Justo A."/>
            <person name="Karasinski D."/>
            <person name="Kautmanova I."/>
            <person name="Kiss B."/>
            <person name="Kocsube S."/>
            <person name="Kotiranta H."/>
            <person name="LaButti K.M."/>
            <person name="Lechner B.E."/>
            <person name="Liimatainen K."/>
            <person name="Lipzen A."/>
            <person name="Lukacs Z."/>
            <person name="Mihaltcheva S."/>
            <person name="Morgado L.N."/>
            <person name="Niskanen T."/>
            <person name="Noordeloos M.E."/>
            <person name="Ohm R.A."/>
            <person name="Ortiz-Santana B."/>
            <person name="Ovrebo C."/>
            <person name="Racz N."/>
            <person name="Riley R."/>
            <person name="Savchenko A."/>
            <person name="Shiryaev A."/>
            <person name="Soop K."/>
            <person name="Spirin V."/>
            <person name="Szebenyi C."/>
            <person name="Tomsovsky M."/>
            <person name="Tulloss R.E."/>
            <person name="Uehling J."/>
            <person name="Grigoriev I.V."/>
            <person name="Vagvolgyi C."/>
            <person name="Papp T."/>
            <person name="Martin F.M."/>
            <person name="Miettinen O."/>
            <person name="Hibbett D.S."/>
            <person name="Nagy L.G."/>
        </authorList>
    </citation>
    <scope>NUCLEOTIDE SEQUENCE [LARGE SCALE GENOMIC DNA]</scope>
    <source>
        <strain evidence="2 3">CBS 121175</strain>
    </source>
</reference>